<accession>X1UJ56</accession>
<evidence type="ECO:0000259" key="4">
    <source>
        <dbReference type="Pfam" id="PF07729"/>
    </source>
</evidence>
<keyword evidence="3" id="KW-0804">Transcription</keyword>
<dbReference type="SUPFAM" id="SSF48008">
    <property type="entry name" value="GntR ligand-binding domain-like"/>
    <property type="match status" value="1"/>
</dbReference>
<name>X1UJ56_9ZZZZ</name>
<proteinExistence type="predicted"/>
<reference evidence="5" key="1">
    <citation type="journal article" date="2014" name="Front. Microbiol.">
        <title>High frequency of phylogenetically diverse reductive dehalogenase-homologous genes in deep subseafloor sedimentary metagenomes.</title>
        <authorList>
            <person name="Kawai M."/>
            <person name="Futagami T."/>
            <person name="Toyoda A."/>
            <person name="Takaki Y."/>
            <person name="Nishi S."/>
            <person name="Hori S."/>
            <person name="Arai W."/>
            <person name="Tsubouchi T."/>
            <person name="Morono Y."/>
            <person name="Uchiyama I."/>
            <person name="Ito T."/>
            <person name="Fujiyama A."/>
            <person name="Inagaki F."/>
            <person name="Takami H."/>
        </authorList>
    </citation>
    <scope>NUCLEOTIDE SEQUENCE</scope>
    <source>
        <strain evidence="5">Expedition CK06-06</strain>
    </source>
</reference>
<evidence type="ECO:0000256" key="3">
    <source>
        <dbReference type="ARBA" id="ARBA00023163"/>
    </source>
</evidence>
<dbReference type="Gene3D" id="1.20.120.530">
    <property type="entry name" value="GntR ligand-binding domain-like"/>
    <property type="match status" value="1"/>
</dbReference>
<comment type="caution">
    <text evidence="5">The sequence shown here is derived from an EMBL/GenBank/DDBJ whole genome shotgun (WGS) entry which is preliminary data.</text>
</comment>
<evidence type="ECO:0000256" key="2">
    <source>
        <dbReference type="ARBA" id="ARBA00023125"/>
    </source>
</evidence>
<dbReference type="Pfam" id="PF07729">
    <property type="entry name" value="FCD"/>
    <property type="match status" value="1"/>
</dbReference>
<dbReference type="InterPro" id="IPR008920">
    <property type="entry name" value="TF_FadR/GntR_C"/>
</dbReference>
<dbReference type="InterPro" id="IPR011711">
    <property type="entry name" value="GntR_C"/>
</dbReference>
<sequence>AVKDKDTAKVFHISNSFHNQIILASENQELFNFIQLLNNKIYHFRNVSFSTPNELEEYFTEHEKMLNALTNKDKETAQKLAKESIQRVNSVINRKIKK</sequence>
<protein>
    <recommendedName>
        <fullName evidence="4">GntR C-terminal domain-containing protein</fullName>
    </recommendedName>
</protein>
<evidence type="ECO:0000313" key="5">
    <source>
        <dbReference type="EMBL" id="GAJ17539.1"/>
    </source>
</evidence>
<dbReference type="AlphaFoldDB" id="X1UJ56"/>
<organism evidence="5">
    <name type="scientific">marine sediment metagenome</name>
    <dbReference type="NCBI Taxonomy" id="412755"/>
    <lineage>
        <taxon>unclassified sequences</taxon>
        <taxon>metagenomes</taxon>
        <taxon>ecological metagenomes</taxon>
    </lineage>
</organism>
<feature type="domain" description="GntR C-terminal" evidence="4">
    <location>
        <begin position="1"/>
        <end position="86"/>
    </location>
</feature>
<dbReference type="GO" id="GO:0003677">
    <property type="term" value="F:DNA binding"/>
    <property type="evidence" value="ECO:0007669"/>
    <property type="project" value="UniProtKB-KW"/>
</dbReference>
<dbReference type="EMBL" id="BARW01037710">
    <property type="protein sequence ID" value="GAJ17539.1"/>
    <property type="molecule type" value="Genomic_DNA"/>
</dbReference>
<keyword evidence="1" id="KW-0805">Transcription regulation</keyword>
<feature type="non-terminal residue" evidence="5">
    <location>
        <position position="1"/>
    </location>
</feature>
<evidence type="ECO:0000256" key="1">
    <source>
        <dbReference type="ARBA" id="ARBA00023015"/>
    </source>
</evidence>
<keyword evidence="2" id="KW-0238">DNA-binding</keyword>
<gene>
    <name evidence="5" type="ORF">S12H4_58134</name>
</gene>